<dbReference type="Proteomes" id="UP001144341">
    <property type="component" value="Unassembled WGS sequence"/>
</dbReference>
<name>A0ABT4KX47_9SPHI</name>
<proteinExistence type="predicted"/>
<evidence type="ECO:0000313" key="2">
    <source>
        <dbReference type="Proteomes" id="UP001144341"/>
    </source>
</evidence>
<evidence type="ECO:0000313" key="1">
    <source>
        <dbReference type="EMBL" id="MCZ4223491.1"/>
    </source>
</evidence>
<comment type="caution">
    <text evidence="1">The sequence shown here is derived from an EMBL/GenBank/DDBJ whole genome shotgun (WGS) entry which is preliminary data.</text>
</comment>
<dbReference type="PROSITE" id="PS51257">
    <property type="entry name" value="PROKAR_LIPOPROTEIN"/>
    <property type="match status" value="1"/>
</dbReference>
<keyword evidence="2" id="KW-1185">Reference proteome</keyword>
<evidence type="ECO:0008006" key="3">
    <source>
        <dbReference type="Google" id="ProtNLM"/>
    </source>
</evidence>
<dbReference type="RefSeq" id="WP_269415283.1">
    <property type="nucleotide sequence ID" value="NZ_JAPWGL010000002.1"/>
</dbReference>
<organism evidence="1 2">
    <name type="scientific">Pedobacter rhodius</name>
    <dbReference type="NCBI Taxonomy" id="3004098"/>
    <lineage>
        <taxon>Bacteria</taxon>
        <taxon>Pseudomonadati</taxon>
        <taxon>Bacteroidota</taxon>
        <taxon>Sphingobacteriia</taxon>
        <taxon>Sphingobacteriales</taxon>
        <taxon>Sphingobacteriaceae</taxon>
        <taxon>Pedobacter</taxon>
    </lineage>
</organism>
<dbReference type="EMBL" id="JAPWGL010000002">
    <property type="protein sequence ID" value="MCZ4223491.1"/>
    <property type="molecule type" value="Genomic_DNA"/>
</dbReference>
<reference evidence="1" key="1">
    <citation type="submission" date="2022-12" db="EMBL/GenBank/DDBJ databases">
        <title>Genome sequence of SJ11.</title>
        <authorList>
            <person name="Woo H."/>
        </authorList>
    </citation>
    <scope>NUCLEOTIDE SEQUENCE</scope>
    <source>
        <strain evidence="1">SJ11</strain>
    </source>
</reference>
<sequence length="190" mass="20387">MKKILFALALIGIISCKKSNSNSNETQPEPKPIVLHKVGDSFGGGIIIRVTNETGEHGTIVSPQDQTTGGCQWAVVGKSGKPDVVGANGALINTNKILAFYGSNANIAAKIARDYKGGGYSDWCLPMNVDLQAMYKNRNLLGSYTSQYWSCQEGADLNPSSSPYFYSMIYGNSFTGSSGAVINVRAVREY</sequence>
<gene>
    <name evidence="1" type="ORF">O0931_09295</name>
</gene>
<protein>
    <recommendedName>
        <fullName evidence="3">DUF1566 domain-containing protein</fullName>
    </recommendedName>
</protein>
<accession>A0ABT4KX47</accession>